<dbReference type="AlphaFoldDB" id="A0A0N4TVB0"/>
<reference evidence="2 3" key="2">
    <citation type="submission" date="2018-11" db="EMBL/GenBank/DDBJ databases">
        <authorList>
            <consortium name="Pathogen Informatics"/>
        </authorList>
    </citation>
    <scope>NUCLEOTIDE SEQUENCE [LARGE SCALE GENOMIC DNA]</scope>
</reference>
<feature type="compositionally biased region" description="Basic and acidic residues" evidence="1">
    <location>
        <begin position="39"/>
        <end position="50"/>
    </location>
</feature>
<accession>A0A0N4TVB0</accession>
<organism evidence="4">
    <name type="scientific">Brugia pahangi</name>
    <name type="common">Filarial nematode worm</name>
    <dbReference type="NCBI Taxonomy" id="6280"/>
    <lineage>
        <taxon>Eukaryota</taxon>
        <taxon>Metazoa</taxon>
        <taxon>Ecdysozoa</taxon>
        <taxon>Nematoda</taxon>
        <taxon>Chromadorea</taxon>
        <taxon>Rhabditida</taxon>
        <taxon>Spirurina</taxon>
        <taxon>Spiruromorpha</taxon>
        <taxon>Filarioidea</taxon>
        <taxon>Onchocercidae</taxon>
        <taxon>Brugia</taxon>
    </lineage>
</organism>
<gene>
    <name evidence="2" type="ORF">BPAG_LOCUS12737</name>
</gene>
<dbReference type="Proteomes" id="UP000278627">
    <property type="component" value="Unassembled WGS sequence"/>
</dbReference>
<reference evidence="4" key="1">
    <citation type="submission" date="2017-02" db="UniProtKB">
        <authorList>
            <consortium name="WormBaseParasite"/>
        </authorList>
    </citation>
    <scope>IDENTIFICATION</scope>
</reference>
<name>A0A0N4TVB0_BRUPA</name>
<dbReference type="WBParaSite" id="BPAG_0001280901-mRNA-1">
    <property type="protein sequence ID" value="BPAG_0001280901-mRNA-1"/>
    <property type="gene ID" value="BPAG_0001280901"/>
</dbReference>
<evidence type="ECO:0000313" key="3">
    <source>
        <dbReference type="Proteomes" id="UP000278627"/>
    </source>
</evidence>
<sequence>MGAGVRVKRRRRGTINGVVVDASAGDEISSNDDDDDCDGDGRVREGKEGLIGRQTSSNRRRKQLQWQEEKEGGGGIIGE</sequence>
<evidence type="ECO:0000313" key="4">
    <source>
        <dbReference type="WBParaSite" id="BPAG_0001280901-mRNA-1"/>
    </source>
</evidence>
<proteinExistence type="predicted"/>
<keyword evidence="3" id="KW-1185">Reference proteome</keyword>
<feature type="region of interest" description="Disordered" evidence="1">
    <location>
        <begin position="23"/>
        <end position="79"/>
    </location>
</feature>
<evidence type="ECO:0000313" key="2">
    <source>
        <dbReference type="EMBL" id="VDN93923.1"/>
    </source>
</evidence>
<feature type="compositionally biased region" description="Acidic residues" evidence="1">
    <location>
        <begin position="29"/>
        <end position="38"/>
    </location>
</feature>
<evidence type="ECO:0000256" key="1">
    <source>
        <dbReference type="SAM" id="MobiDB-lite"/>
    </source>
</evidence>
<protein>
    <submittedName>
        <fullName evidence="2 4">Uncharacterized protein</fullName>
    </submittedName>
</protein>
<dbReference type="EMBL" id="UZAD01013317">
    <property type="protein sequence ID" value="VDN93923.1"/>
    <property type="molecule type" value="Genomic_DNA"/>
</dbReference>